<reference evidence="2 3" key="1">
    <citation type="submission" date="2017-06" db="EMBL/GenBank/DDBJ databases">
        <authorList>
            <person name="Kim H.J."/>
            <person name="Triplett B.A."/>
        </authorList>
    </citation>
    <scope>NUCLEOTIDE SEQUENCE [LARGE SCALE GENOMIC DNA]</scope>
    <source>
        <strain evidence="2 3">DSM 18704</strain>
    </source>
</reference>
<organism evidence="2 3">
    <name type="scientific">Granulicella rosea</name>
    <dbReference type="NCBI Taxonomy" id="474952"/>
    <lineage>
        <taxon>Bacteria</taxon>
        <taxon>Pseudomonadati</taxon>
        <taxon>Acidobacteriota</taxon>
        <taxon>Terriglobia</taxon>
        <taxon>Terriglobales</taxon>
        <taxon>Acidobacteriaceae</taxon>
        <taxon>Granulicella</taxon>
    </lineage>
</organism>
<dbReference type="PANTHER" id="PTHR34219">
    <property type="entry name" value="IRON-REGULATED INNER MEMBRANE PROTEIN-RELATED"/>
    <property type="match status" value="1"/>
</dbReference>
<dbReference type="Pfam" id="PF03929">
    <property type="entry name" value="PepSY_TM"/>
    <property type="match status" value="1"/>
</dbReference>
<proteinExistence type="predicted"/>
<keyword evidence="1" id="KW-1133">Transmembrane helix</keyword>
<protein>
    <submittedName>
        <fullName evidence="2">Uncharacterized iron-regulated membrane protein</fullName>
    </submittedName>
</protein>
<feature type="transmembrane region" description="Helical" evidence="1">
    <location>
        <begin position="194"/>
        <end position="218"/>
    </location>
</feature>
<feature type="transmembrane region" description="Helical" evidence="1">
    <location>
        <begin position="149"/>
        <end position="173"/>
    </location>
</feature>
<dbReference type="EMBL" id="FZOU01000004">
    <property type="protein sequence ID" value="SNT10789.1"/>
    <property type="molecule type" value="Genomic_DNA"/>
</dbReference>
<keyword evidence="1" id="KW-0812">Transmembrane</keyword>
<sequence>MASLTANTVRIWYRVHKWTSLVCTAFLLMACITGLPLIFGDELRDLLEPHVAPVSVPPGTPTASIDKMVAVAQAKFPTLHPFNVYWDDDEPRLFVNMSPSAKPKDGEIKSAVFDVHTGHFLEAPADRFSFVSFCLRLHMELFMGLPGELFMGVMALSFVVSLASGALVYGPFMRRLRFGTYRSEAAPRTRWFDLHNLLGIVTLTWALVVGATGIMNAISTPLFGIWRAQTMPQILAPYRGKAMPSHFESVDAAIKDVASALPHNEISSVLFPNAVFGSPRHYVVWTRGKTPVTSRLLTPALVDVENGALTVTNGLPWYLRALEVSRPLHFGDYGGLPLKVLWAFFDLALIVVLVSGVYLWLIRRRAPVEKELNHLVQLEEAQTGAFAR</sequence>
<dbReference type="RefSeq" id="WP_089408858.1">
    <property type="nucleotide sequence ID" value="NZ_FZOU01000004.1"/>
</dbReference>
<feature type="transmembrane region" description="Helical" evidence="1">
    <location>
        <begin position="340"/>
        <end position="361"/>
    </location>
</feature>
<dbReference type="PANTHER" id="PTHR34219:SF3">
    <property type="entry name" value="BLL7967 PROTEIN"/>
    <property type="match status" value="1"/>
</dbReference>
<feature type="transmembrane region" description="Helical" evidence="1">
    <location>
        <begin position="21"/>
        <end position="39"/>
    </location>
</feature>
<evidence type="ECO:0000313" key="3">
    <source>
        <dbReference type="Proteomes" id="UP000198356"/>
    </source>
</evidence>
<dbReference type="OrthoDB" id="5294804at2"/>
<keyword evidence="1" id="KW-0472">Membrane</keyword>
<dbReference type="Proteomes" id="UP000198356">
    <property type="component" value="Unassembled WGS sequence"/>
</dbReference>
<gene>
    <name evidence="2" type="ORF">SAMN05421770_104199</name>
</gene>
<name>A0A239JYT1_9BACT</name>
<keyword evidence="3" id="KW-1185">Reference proteome</keyword>
<dbReference type="InterPro" id="IPR005625">
    <property type="entry name" value="PepSY-ass_TM"/>
</dbReference>
<evidence type="ECO:0000313" key="2">
    <source>
        <dbReference type="EMBL" id="SNT10789.1"/>
    </source>
</evidence>
<accession>A0A239JYT1</accession>
<dbReference type="AlphaFoldDB" id="A0A239JYT1"/>
<evidence type="ECO:0000256" key="1">
    <source>
        <dbReference type="SAM" id="Phobius"/>
    </source>
</evidence>